<dbReference type="Proteomes" id="UP000317940">
    <property type="component" value="Unassembled WGS sequence"/>
</dbReference>
<sequence>MDGQDPREAALGRRRAADPVRELMEAHRVLCERAVDPLEIAAGLEEAGIGAAVAGRYRHADVFGLAEELFARVPRRPVEPPAPLTARPAPGWRYRLGSGAGLLGALLLPLLTAAPGALGTALALALAAWPAAGAADRAARWVRHTGKVQVRGSVTLAEFRARMRPVLPVALGLHLAVLALTSFAALAVLTVLAPRPGSAALGLLPAVVQRACPAQWYGQAVLGLLVGAAAVLRRLGRARLALAGVAVADAVGLVLALVRPAAWSAVPGTLTVLAAGAAAAVLLPPAWAATGQATSYS</sequence>
<accession>A0A561UFA4</accession>
<feature type="transmembrane region" description="Helical" evidence="1">
    <location>
        <begin position="240"/>
        <end position="258"/>
    </location>
</feature>
<dbReference type="RefSeq" id="WP_145904541.1">
    <property type="nucleotide sequence ID" value="NZ_BAAAMZ010000013.1"/>
</dbReference>
<reference evidence="2 3" key="1">
    <citation type="submission" date="2019-06" db="EMBL/GenBank/DDBJ databases">
        <title>Sequencing the genomes of 1000 actinobacteria strains.</title>
        <authorList>
            <person name="Klenk H.-P."/>
        </authorList>
    </citation>
    <scope>NUCLEOTIDE SEQUENCE [LARGE SCALE GENOMIC DNA]</scope>
    <source>
        <strain evidence="2 3">DSM 44826</strain>
    </source>
</reference>
<dbReference type="OrthoDB" id="4339140at2"/>
<comment type="caution">
    <text evidence="2">The sequence shown here is derived from an EMBL/GenBank/DDBJ whole genome shotgun (WGS) entry which is preliminary data.</text>
</comment>
<keyword evidence="1" id="KW-1133">Transmembrane helix</keyword>
<feature type="transmembrane region" description="Helical" evidence="1">
    <location>
        <begin position="169"/>
        <end position="194"/>
    </location>
</feature>
<evidence type="ECO:0000256" key="1">
    <source>
        <dbReference type="SAM" id="Phobius"/>
    </source>
</evidence>
<feature type="transmembrane region" description="Helical" evidence="1">
    <location>
        <begin position="117"/>
        <end position="135"/>
    </location>
</feature>
<evidence type="ECO:0000313" key="2">
    <source>
        <dbReference type="EMBL" id="TWF98057.1"/>
    </source>
</evidence>
<organism evidence="2 3">
    <name type="scientific">Kitasatospora viridis</name>
    <dbReference type="NCBI Taxonomy" id="281105"/>
    <lineage>
        <taxon>Bacteria</taxon>
        <taxon>Bacillati</taxon>
        <taxon>Actinomycetota</taxon>
        <taxon>Actinomycetes</taxon>
        <taxon>Kitasatosporales</taxon>
        <taxon>Streptomycetaceae</taxon>
        <taxon>Kitasatospora</taxon>
    </lineage>
</organism>
<gene>
    <name evidence="2" type="ORF">FHX73_111860</name>
</gene>
<dbReference type="EMBL" id="VIWT01000001">
    <property type="protein sequence ID" value="TWF98057.1"/>
    <property type="molecule type" value="Genomic_DNA"/>
</dbReference>
<proteinExistence type="predicted"/>
<protein>
    <submittedName>
        <fullName evidence="2">Uncharacterized protein</fullName>
    </submittedName>
</protein>
<feature type="transmembrane region" description="Helical" evidence="1">
    <location>
        <begin position="270"/>
        <end position="289"/>
    </location>
</feature>
<keyword evidence="1" id="KW-0472">Membrane</keyword>
<name>A0A561UFA4_9ACTN</name>
<keyword evidence="1" id="KW-0812">Transmembrane</keyword>
<dbReference type="AlphaFoldDB" id="A0A561UFA4"/>
<evidence type="ECO:0000313" key="3">
    <source>
        <dbReference type="Proteomes" id="UP000317940"/>
    </source>
</evidence>
<feature type="transmembrane region" description="Helical" evidence="1">
    <location>
        <begin position="214"/>
        <end position="233"/>
    </location>
</feature>
<keyword evidence="3" id="KW-1185">Reference proteome</keyword>